<dbReference type="GO" id="GO:0006631">
    <property type="term" value="P:fatty acid metabolic process"/>
    <property type="evidence" value="ECO:0007669"/>
    <property type="project" value="UniProtKB-KW"/>
</dbReference>
<name>A0AAE0TKB6_9BIVA</name>
<keyword evidence="3" id="KW-0809">Transit peptide</keyword>
<dbReference type="CDD" id="cd06558">
    <property type="entry name" value="crotonase-like"/>
    <property type="match status" value="1"/>
</dbReference>
<dbReference type="InterPro" id="IPR029045">
    <property type="entry name" value="ClpP/crotonase-like_dom_sf"/>
</dbReference>
<dbReference type="Proteomes" id="UP001195483">
    <property type="component" value="Unassembled WGS sequence"/>
</dbReference>
<keyword evidence="9" id="KW-1185">Reference proteome</keyword>
<comment type="function">
    <text evidence="6">May play a role in fatty acid biosynthesis and insulin sensitivity.</text>
</comment>
<dbReference type="GO" id="GO:0005739">
    <property type="term" value="C:mitochondrion"/>
    <property type="evidence" value="ECO:0007669"/>
    <property type="project" value="UniProtKB-SubCell"/>
</dbReference>
<evidence type="ECO:0000256" key="7">
    <source>
        <dbReference type="ARBA" id="ARBA00040545"/>
    </source>
</evidence>
<evidence type="ECO:0000256" key="5">
    <source>
        <dbReference type="ARBA" id="ARBA00023128"/>
    </source>
</evidence>
<organism evidence="8 9">
    <name type="scientific">Potamilus streckersoni</name>
    <dbReference type="NCBI Taxonomy" id="2493646"/>
    <lineage>
        <taxon>Eukaryota</taxon>
        <taxon>Metazoa</taxon>
        <taxon>Spiralia</taxon>
        <taxon>Lophotrochozoa</taxon>
        <taxon>Mollusca</taxon>
        <taxon>Bivalvia</taxon>
        <taxon>Autobranchia</taxon>
        <taxon>Heteroconchia</taxon>
        <taxon>Palaeoheterodonta</taxon>
        <taxon>Unionida</taxon>
        <taxon>Unionoidea</taxon>
        <taxon>Unionidae</taxon>
        <taxon>Ambleminae</taxon>
        <taxon>Lampsilini</taxon>
        <taxon>Potamilus</taxon>
    </lineage>
</organism>
<reference evidence="8" key="1">
    <citation type="journal article" date="2021" name="Genome Biol. Evol.">
        <title>A High-Quality Reference Genome for a Parasitic Bivalve with Doubly Uniparental Inheritance (Bivalvia: Unionida).</title>
        <authorList>
            <person name="Smith C.H."/>
        </authorList>
    </citation>
    <scope>NUCLEOTIDE SEQUENCE</scope>
    <source>
        <strain evidence="8">CHS0354</strain>
    </source>
</reference>
<reference evidence="8" key="2">
    <citation type="journal article" date="2021" name="Genome Biol. Evol.">
        <title>Developing a high-quality reference genome for a parasitic bivalve with doubly uniparental inheritance (Bivalvia: Unionida).</title>
        <authorList>
            <person name="Smith C.H."/>
        </authorList>
    </citation>
    <scope>NUCLEOTIDE SEQUENCE</scope>
    <source>
        <strain evidence="8">CHS0354</strain>
        <tissue evidence="8">Mantle</tissue>
    </source>
</reference>
<keyword evidence="2" id="KW-0276">Fatty acid metabolism</keyword>
<evidence type="ECO:0000256" key="3">
    <source>
        <dbReference type="ARBA" id="ARBA00022946"/>
    </source>
</evidence>
<dbReference type="PANTHER" id="PTHR43602:SF1">
    <property type="entry name" value="ENOYL-COA HYDRATASE DOMAIN-CONTAINING PROTEIN 3, MITOCHONDRIAL"/>
    <property type="match status" value="1"/>
</dbReference>
<dbReference type="InterPro" id="IPR014748">
    <property type="entry name" value="Enoyl-CoA_hydra_C"/>
</dbReference>
<evidence type="ECO:0000313" key="8">
    <source>
        <dbReference type="EMBL" id="KAK3611553.1"/>
    </source>
</evidence>
<dbReference type="AlphaFoldDB" id="A0AAE0TKB6"/>
<keyword evidence="5" id="KW-0496">Mitochondrion</keyword>
<dbReference type="Gene3D" id="1.10.12.10">
    <property type="entry name" value="Lyase 2-enoyl-coa Hydratase, Chain A, domain 2"/>
    <property type="match status" value="1"/>
</dbReference>
<sequence>MSLRNFCAVLNFALKGRYCVRKSVLNGSKYKANKNGWTLTHLFSTSQERSSGAAEVQQRKLVLASEQNGIRTVCLNDPKKRNALSLAMLEQLQDCLRVDLRDRTRVIILTANGPVFSAGHDLKELTAANGREYHQKVFHTCSLVMTMIQDLPVPVIAQVSGLATAAGCQLVASCDIAVASEKAKFATPGVNVGLFCSTPAVAVGRSVPRKVAMEMLFTGFPITAQEALQHGLVSRVVPEDQLEQETMRIAEKICETSKDVVALGKATFYAQISLERKQAYSMTEKAMVDNLALVDGQEGVKAFVEKRKPNWTSSRKTDSEPVQM</sequence>
<comment type="subcellular location">
    <subcellularLocation>
        <location evidence="1">Mitochondrion</location>
    </subcellularLocation>
</comment>
<accession>A0AAE0TKB6</accession>
<proteinExistence type="predicted"/>
<dbReference type="EMBL" id="JAEAOA010001017">
    <property type="protein sequence ID" value="KAK3611553.1"/>
    <property type="molecule type" value="Genomic_DNA"/>
</dbReference>
<comment type="caution">
    <text evidence="8">The sequence shown here is derived from an EMBL/GenBank/DDBJ whole genome shotgun (WGS) entry which is preliminary data.</text>
</comment>
<dbReference type="InterPro" id="IPR052377">
    <property type="entry name" value="Mitochondrial_ECH-domain"/>
</dbReference>
<evidence type="ECO:0000256" key="6">
    <source>
        <dbReference type="ARBA" id="ARBA00037410"/>
    </source>
</evidence>
<dbReference type="NCBIfam" id="NF006008">
    <property type="entry name" value="PRK08139.1"/>
    <property type="match status" value="1"/>
</dbReference>
<evidence type="ECO:0000256" key="2">
    <source>
        <dbReference type="ARBA" id="ARBA00022832"/>
    </source>
</evidence>
<dbReference type="InterPro" id="IPR001753">
    <property type="entry name" value="Enoyl-CoA_hydra/iso"/>
</dbReference>
<dbReference type="Gene3D" id="3.90.226.10">
    <property type="entry name" value="2-enoyl-CoA Hydratase, Chain A, domain 1"/>
    <property type="match status" value="1"/>
</dbReference>
<reference evidence="8" key="3">
    <citation type="submission" date="2023-05" db="EMBL/GenBank/DDBJ databases">
        <authorList>
            <person name="Smith C.H."/>
        </authorList>
    </citation>
    <scope>NUCLEOTIDE SEQUENCE</scope>
    <source>
        <strain evidence="8">CHS0354</strain>
        <tissue evidence="8">Mantle</tissue>
    </source>
</reference>
<gene>
    <name evidence="8" type="ORF">CHS0354_016485</name>
</gene>
<dbReference type="Pfam" id="PF00378">
    <property type="entry name" value="ECH_1"/>
    <property type="match status" value="1"/>
</dbReference>
<dbReference type="SUPFAM" id="SSF52096">
    <property type="entry name" value="ClpP/crotonase"/>
    <property type="match status" value="1"/>
</dbReference>
<evidence type="ECO:0000313" key="9">
    <source>
        <dbReference type="Proteomes" id="UP001195483"/>
    </source>
</evidence>
<dbReference type="GO" id="GO:0016836">
    <property type="term" value="F:hydro-lyase activity"/>
    <property type="evidence" value="ECO:0007669"/>
    <property type="project" value="TreeGrafter"/>
</dbReference>
<dbReference type="PANTHER" id="PTHR43602">
    <property type="match status" value="1"/>
</dbReference>
<keyword evidence="4" id="KW-0443">Lipid metabolism</keyword>
<evidence type="ECO:0000256" key="1">
    <source>
        <dbReference type="ARBA" id="ARBA00004173"/>
    </source>
</evidence>
<evidence type="ECO:0000256" key="4">
    <source>
        <dbReference type="ARBA" id="ARBA00023098"/>
    </source>
</evidence>
<protein>
    <recommendedName>
        <fullName evidence="7">Enoyl-CoA hydratase domain-containing protein 3, mitochondrial</fullName>
    </recommendedName>
</protein>